<dbReference type="EMBL" id="JAFIMR010000074">
    <property type="protein sequence ID" value="KAI1849839.1"/>
    <property type="molecule type" value="Genomic_DNA"/>
</dbReference>
<evidence type="ECO:0000313" key="3">
    <source>
        <dbReference type="Proteomes" id="UP000829685"/>
    </source>
</evidence>
<evidence type="ECO:0000313" key="2">
    <source>
        <dbReference type="EMBL" id="KAI1849839.1"/>
    </source>
</evidence>
<keyword evidence="3" id="KW-1185">Reference proteome</keyword>
<name>A0A9Q0AFT8_9PEZI</name>
<dbReference type="GO" id="GO:0005634">
    <property type="term" value="C:nucleus"/>
    <property type="evidence" value="ECO:0007669"/>
    <property type="project" value="TreeGrafter"/>
</dbReference>
<evidence type="ECO:0000259" key="1">
    <source>
        <dbReference type="Pfam" id="PF21762"/>
    </source>
</evidence>
<dbReference type="InterPro" id="IPR040151">
    <property type="entry name" value="Gfd2/YDR514C-like"/>
</dbReference>
<dbReference type="SUPFAM" id="SSF53098">
    <property type="entry name" value="Ribonuclease H-like"/>
    <property type="match status" value="1"/>
</dbReference>
<reference evidence="2" key="1">
    <citation type="submission" date="2021-03" db="EMBL/GenBank/DDBJ databases">
        <title>Revisited historic fungal species revealed as producer of novel bioactive compounds through whole genome sequencing and comparative genomics.</title>
        <authorList>
            <person name="Vignolle G.A."/>
            <person name="Hochenegger N."/>
            <person name="Mach R.L."/>
            <person name="Mach-Aigner A.R."/>
            <person name="Javad Rahimi M."/>
            <person name="Salim K.A."/>
            <person name="Chan C.M."/>
            <person name="Lim L.B.L."/>
            <person name="Cai F."/>
            <person name="Druzhinina I.S."/>
            <person name="U'Ren J.M."/>
            <person name="Derntl C."/>
        </authorList>
    </citation>
    <scope>NUCLEOTIDE SEQUENCE</scope>
    <source>
        <strain evidence="2">TUCIM 5799</strain>
    </source>
</reference>
<dbReference type="Pfam" id="PF21762">
    <property type="entry name" value="DEDDh_C"/>
    <property type="match status" value="1"/>
</dbReference>
<proteinExistence type="predicted"/>
<dbReference type="Proteomes" id="UP000829685">
    <property type="component" value="Unassembled WGS sequence"/>
</dbReference>
<dbReference type="InterPro" id="IPR048519">
    <property type="entry name" value="Gfd2/YDR514C-like_C"/>
</dbReference>
<dbReference type="PANTHER" id="PTHR28083">
    <property type="entry name" value="GOOD FOR FULL DBP5 ACTIVITY PROTEIN 2"/>
    <property type="match status" value="1"/>
</dbReference>
<comment type="caution">
    <text evidence="2">The sequence shown here is derived from an EMBL/GenBank/DDBJ whole genome shotgun (WGS) entry which is preliminary data.</text>
</comment>
<sequence>MKEPKMGGSKHLERLLGLREDGVLSTDAVFVSLDLECDTDRHRPSLSTQKPIISQFGIAILDTRDICSLSKSSGLASLVTVRMFQSKESMKGAREYVFAQTTAITQHRIVDTIIKSLRIIEKSSTGTNALRNIVLVGHSFKSDLDVLGAHGLDIASIAPVLTTVDTHVASRFVLPPFHPNLPLNSRQSFKLSGVLAQLDRLQDRSEFHNAGNAALYTLRLMLLLAIKSGENRQAELSETESKNLAMLSDAVSKILWFGHLL</sequence>
<dbReference type="InterPro" id="IPR012337">
    <property type="entry name" value="RNaseH-like_sf"/>
</dbReference>
<accession>A0A9Q0AFT8</accession>
<feature type="domain" description="Gfd2/YDR514C-like C-terminal" evidence="1">
    <location>
        <begin position="29"/>
        <end position="223"/>
    </location>
</feature>
<organism evidence="2 3">
    <name type="scientific">Neoarthrinium moseri</name>
    <dbReference type="NCBI Taxonomy" id="1658444"/>
    <lineage>
        <taxon>Eukaryota</taxon>
        <taxon>Fungi</taxon>
        <taxon>Dikarya</taxon>
        <taxon>Ascomycota</taxon>
        <taxon>Pezizomycotina</taxon>
        <taxon>Sordariomycetes</taxon>
        <taxon>Xylariomycetidae</taxon>
        <taxon>Amphisphaeriales</taxon>
        <taxon>Apiosporaceae</taxon>
        <taxon>Neoarthrinium</taxon>
    </lineage>
</organism>
<protein>
    <recommendedName>
        <fullName evidence="1">Gfd2/YDR514C-like C-terminal domain-containing protein</fullName>
    </recommendedName>
</protein>
<gene>
    <name evidence="2" type="ORF">JX265_013542</name>
</gene>
<dbReference type="PANTHER" id="PTHR28083:SF1">
    <property type="entry name" value="GOOD FOR FULL DBP5 ACTIVITY PROTEIN 2"/>
    <property type="match status" value="1"/>
</dbReference>
<dbReference type="AlphaFoldDB" id="A0A9Q0AFT8"/>